<organism evidence="3 4">
    <name type="scientific">Microcystis aeruginosa 11-30S32</name>
    <dbReference type="NCBI Taxonomy" id="2358142"/>
    <lineage>
        <taxon>Bacteria</taxon>
        <taxon>Bacillati</taxon>
        <taxon>Cyanobacteriota</taxon>
        <taxon>Cyanophyceae</taxon>
        <taxon>Oscillatoriophycideae</taxon>
        <taxon>Chroococcales</taxon>
        <taxon>Microcystaceae</taxon>
        <taxon>Microcystis</taxon>
    </lineage>
</organism>
<name>A0A510PGP9_MICAE</name>
<reference evidence="3 4" key="1">
    <citation type="journal article" date="2019" name="Appl. Environ. Microbiol.">
        <title>Co-occurrence of broad and narrow host-range viruses infecting the toxic bloom-forming cyanobacterium Microcystis aeruginosa.</title>
        <authorList>
            <person name="Morimoto D."/>
            <person name="Tominaga K."/>
            <person name="Nishimura Y."/>
            <person name="Yoshida N."/>
            <person name="Kimura S."/>
            <person name="Sako Y."/>
            <person name="Yoshida T."/>
        </authorList>
    </citation>
    <scope>NUCLEOTIDE SEQUENCE [LARGE SCALE GENOMIC DNA]</scope>
    <source>
        <strain evidence="3 4">11-30S32</strain>
    </source>
</reference>
<dbReference type="InterPro" id="IPR001107">
    <property type="entry name" value="Band_7"/>
</dbReference>
<dbReference type="Pfam" id="PF01145">
    <property type="entry name" value="Band_7"/>
    <property type="match status" value="1"/>
</dbReference>
<dbReference type="Gene3D" id="3.30.479.30">
    <property type="entry name" value="Band 7 domain"/>
    <property type="match status" value="1"/>
</dbReference>
<keyword evidence="1" id="KW-0175">Coiled coil</keyword>
<dbReference type="Proteomes" id="UP000321223">
    <property type="component" value="Unassembled WGS sequence"/>
</dbReference>
<dbReference type="InterPro" id="IPR036013">
    <property type="entry name" value="Band_7/SPFH_dom_sf"/>
</dbReference>
<dbReference type="AlphaFoldDB" id="A0A510PGP9"/>
<feature type="coiled-coil region" evidence="1">
    <location>
        <begin position="397"/>
        <end position="453"/>
    </location>
</feature>
<sequence>MLKSLAIPDLNLYYMRAVQPSQTEPVIVAQSSSEPSLSNPPPGNGSFPLVPIGVTVVLTLMLVALWSQKDKIIGGFKAWTEPEPDSDTIRSQEFAVDIEVSNIRTQDYLRANVQATIYVYIADTKEDNQKAQKFLVEEDSISTVAVEKAVKKRAETALRGSASKHTLDYLHTNRTEVGKEATTILGNCLNPLGLTVRELVIGEIEESANYTADNYFDAKAVEARTKVIQPAILATRTEELKTEEAIRKQELDTEEKIRKQELEKGRDIRLKELEIGIELENQELTHQETSLKNLETLEKVEKRKTDHELILEKYQNEKEKELQEAIETSELALKKKLEIAELNDKKELESLKHKTEIEIQLNKLLQDTDLIEKNKTFRLKQATVNQEIETGEIAATISIISKEKERLETEIERAEAEEAVTTAIEKAQAERQKLQAEIAAESVENEAKTIERLAEAEGKRYHLIPATDAERTAKMVRELAPQLIENLPQVVEIAKALAPQAGILGDSNIYNFPNGNGEEINKLMLSTSGMLLIQSLLNGKLGDLLGKSLRSLNNDSNSGQDNSDG</sequence>
<protein>
    <recommendedName>
        <fullName evidence="2">Band 7 domain-containing protein</fullName>
    </recommendedName>
</protein>
<evidence type="ECO:0000313" key="4">
    <source>
        <dbReference type="Proteomes" id="UP000321223"/>
    </source>
</evidence>
<evidence type="ECO:0000259" key="2">
    <source>
        <dbReference type="Pfam" id="PF01145"/>
    </source>
</evidence>
<comment type="caution">
    <text evidence="3">The sequence shown here is derived from an EMBL/GenBank/DDBJ whole genome shotgun (WGS) entry which is preliminary data.</text>
</comment>
<gene>
    <name evidence="3" type="ORF">MAE30S32_12650</name>
</gene>
<feature type="domain" description="Band 7" evidence="2">
    <location>
        <begin position="88"/>
        <end position="226"/>
    </location>
</feature>
<evidence type="ECO:0000313" key="3">
    <source>
        <dbReference type="EMBL" id="GCA92613.1"/>
    </source>
</evidence>
<evidence type="ECO:0000256" key="1">
    <source>
        <dbReference type="SAM" id="Coils"/>
    </source>
</evidence>
<feature type="coiled-coil region" evidence="1">
    <location>
        <begin position="277"/>
        <end position="331"/>
    </location>
</feature>
<dbReference type="SUPFAM" id="SSF117892">
    <property type="entry name" value="Band 7/SPFH domain"/>
    <property type="match status" value="1"/>
</dbReference>
<accession>A0A510PGP9</accession>
<proteinExistence type="predicted"/>
<dbReference type="RefSeq" id="WP_147069465.1">
    <property type="nucleotide sequence ID" value="NZ_BHVU01000052.1"/>
</dbReference>
<dbReference type="EMBL" id="BHVU01000052">
    <property type="protein sequence ID" value="GCA92613.1"/>
    <property type="molecule type" value="Genomic_DNA"/>
</dbReference>